<dbReference type="Proteomes" id="UP000034837">
    <property type="component" value="Unassembled WGS sequence"/>
</dbReference>
<dbReference type="Gene3D" id="3.40.50.10600">
    <property type="entry name" value="SpoIIaa-like domains"/>
    <property type="match status" value="1"/>
</dbReference>
<gene>
    <name evidence="1" type="ORF">UV20_C0003G0023</name>
</gene>
<comment type="caution">
    <text evidence="1">The sequence shown here is derived from an EMBL/GenBank/DDBJ whole genome shotgun (WGS) entry which is preliminary data.</text>
</comment>
<evidence type="ECO:0000313" key="1">
    <source>
        <dbReference type="EMBL" id="KKS57083.1"/>
    </source>
</evidence>
<dbReference type="EMBL" id="LCDO01000003">
    <property type="protein sequence ID" value="KKS57083.1"/>
    <property type="molecule type" value="Genomic_DNA"/>
</dbReference>
<sequence>MVKDIKEKKFEVKWDENLKIMRVKIIGNQIGEDADAMFKAIVEQSTFVFQKDLEPVKILIDISKAGKMDREAIEIHSKYFKFFKIGKVAFLGADFFRKTIVASIYTLAGHKDYKFFDEEKKAVEWLTA</sequence>
<reference evidence="1 2" key="1">
    <citation type="journal article" date="2015" name="Nature">
        <title>rRNA introns, odd ribosomes, and small enigmatic genomes across a large radiation of phyla.</title>
        <authorList>
            <person name="Brown C.T."/>
            <person name="Hug L.A."/>
            <person name="Thomas B.C."/>
            <person name="Sharon I."/>
            <person name="Castelle C.J."/>
            <person name="Singh A."/>
            <person name="Wilkins M.J."/>
            <person name="Williams K.H."/>
            <person name="Banfield J.F."/>
        </authorList>
    </citation>
    <scope>NUCLEOTIDE SEQUENCE [LARGE SCALE GENOMIC DNA]</scope>
</reference>
<dbReference type="AlphaFoldDB" id="A0A0G1D4X5"/>
<accession>A0A0G1D4X5</accession>
<organism evidence="1 2">
    <name type="scientific">Candidatus Magasanikbacteria bacterium GW2011_GWA2_42_32</name>
    <dbReference type="NCBI Taxonomy" id="1619039"/>
    <lineage>
        <taxon>Bacteria</taxon>
        <taxon>Candidatus Magasanikiibacteriota</taxon>
    </lineage>
</organism>
<evidence type="ECO:0000313" key="2">
    <source>
        <dbReference type="Proteomes" id="UP000034837"/>
    </source>
</evidence>
<name>A0A0G1D4X5_9BACT</name>
<evidence type="ECO:0008006" key="3">
    <source>
        <dbReference type="Google" id="ProtNLM"/>
    </source>
</evidence>
<proteinExistence type="predicted"/>
<dbReference type="InterPro" id="IPR038396">
    <property type="entry name" value="SpoIIAA-like_sf"/>
</dbReference>
<protein>
    <recommendedName>
        <fullName evidence="3">STAS/SEC14 domain-containing protein</fullName>
    </recommendedName>
</protein>